<name>A0A1G7PXQ1_9PSEU</name>
<sequence length="81" mass="8796">MTAPDEKPQEKPQEKPLLRVVKGTPDDHELAALTAVIAGLASAAPVEEAPKRRSEWANPARRVRRPLRHGPGAWRASGFPG</sequence>
<evidence type="ECO:0000313" key="2">
    <source>
        <dbReference type="EMBL" id="SDF91003.1"/>
    </source>
</evidence>
<gene>
    <name evidence="2" type="ORF">SAMN05216553_104127</name>
</gene>
<feature type="region of interest" description="Disordered" evidence="1">
    <location>
        <begin position="43"/>
        <end position="81"/>
    </location>
</feature>
<reference evidence="3" key="1">
    <citation type="submission" date="2016-10" db="EMBL/GenBank/DDBJ databases">
        <authorList>
            <person name="Varghese N."/>
            <person name="Submissions S."/>
        </authorList>
    </citation>
    <scope>NUCLEOTIDE SEQUENCE [LARGE SCALE GENOMIC DNA]</scope>
    <source>
        <strain evidence="3">CGMCC 4.3506</strain>
    </source>
</reference>
<dbReference type="Proteomes" id="UP000199623">
    <property type="component" value="Unassembled WGS sequence"/>
</dbReference>
<dbReference type="InterPro" id="IPR032716">
    <property type="entry name" value="ACC_epsilon"/>
</dbReference>
<dbReference type="EMBL" id="FNCC01000004">
    <property type="protein sequence ID" value="SDF91003.1"/>
    <property type="molecule type" value="Genomic_DNA"/>
</dbReference>
<keyword evidence="3" id="KW-1185">Reference proteome</keyword>
<dbReference type="AlphaFoldDB" id="A0A1G7PXQ1"/>
<evidence type="ECO:0000313" key="3">
    <source>
        <dbReference type="Proteomes" id="UP000199623"/>
    </source>
</evidence>
<accession>A0A1G7PXQ1</accession>
<dbReference type="RefSeq" id="WP_090048074.1">
    <property type="nucleotide sequence ID" value="NZ_FNCC01000004.1"/>
</dbReference>
<dbReference type="GO" id="GO:0003989">
    <property type="term" value="F:acetyl-CoA carboxylase activity"/>
    <property type="evidence" value="ECO:0007669"/>
    <property type="project" value="InterPro"/>
</dbReference>
<dbReference type="GO" id="GO:0004658">
    <property type="term" value="F:propionyl-CoA carboxylase activity"/>
    <property type="evidence" value="ECO:0007669"/>
    <property type="project" value="InterPro"/>
</dbReference>
<protein>
    <submittedName>
        <fullName evidence="2">Acyl-CoA carboxylase epsilon subunit</fullName>
    </submittedName>
</protein>
<dbReference type="Pfam" id="PF13822">
    <property type="entry name" value="ACC_epsilon"/>
    <property type="match status" value="1"/>
</dbReference>
<proteinExistence type="predicted"/>
<organism evidence="2 3">
    <name type="scientific">Lentzea fradiae</name>
    <dbReference type="NCBI Taxonomy" id="200378"/>
    <lineage>
        <taxon>Bacteria</taxon>
        <taxon>Bacillati</taxon>
        <taxon>Actinomycetota</taxon>
        <taxon>Actinomycetes</taxon>
        <taxon>Pseudonocardiales</taxon>
        <taxon>Pseudonocardiaceae</taxon>
        <taxon>Lentzea</taxon>
    </lineage>
</organism>
<dbReference type="OrthoDB" id="4300992at2"/>
<evidence type="ECO:0000256" key="1">
    <source>
        <dbReference type="SAM" id="MobiDB-lite"/>
    </source>
</evidence>
<dbReference type="STRING" id="200378.SAMN05216553_104127"/>